<reference evidence="2 3" key="1">
    <citation type="journal article" date="2016" name="Genome Biol. Evol.">
        <title>Divergent and convergent evolution of fungal pathogenicity.</title>
        <authorList>
            <person name="Shang Y."/>
            <person name="Xiao G."/>
            <person name="Zheng P."/>
            <person name="Cen K."/>
            <person name="Zhan S."/>
            <person name="Wang C."/>
        </authorList>
    </citation>
    <scope>NUCLEOTIDE SEQUENCE [LARGE SCALE GENOMIC DNA]</scope>
    <source>
        <strain evidence="2 3">RCEF 3172</strain>
    </source>
</reference>
<feature type="chain" id="PRO_5007884441" evidence="1">
    <location>
        <begin position="20"/>
        <end position="313"/>
    </location>
</feature>
<dbReference type="Proteomes" id="UP000076863">
    <property type="component" value="Unassembled WGS sequence"/>
</dbReference>
<keyword evidence="3" id="KW-1185">Reference proteome</keyword>
<feature type="signal peptide" evidence="1">
    <location>
        <begin position="1"/>
        <end position="19"/>
    </location>
</feature>
<sequence>MSRFTAALTISAAMPLATAWIPTVKSVYEFGNVADPALNRDSCGSVRIDDRMLWTCRDTQGFGGDGKPSLPVWSSSAAWTSFNGLALPDTRMYATSNRNPYFLQLASECPTNSAGGCPDGTRYAIWPDQPPAITARSGSIWTGYTWIARQHIRSDFSSVIKDPKVSVYKFVYDVKSADRNAVPRMTVVNEAIFPQGIPVWHARQRRQGRARLPLGVGVQRARRLGARADRRRRGCEPLRVLRRRKVDIAAARHRQPRRRGGQLERWRAGHVLLLAVLKEVGVDGPGCTEHGSRLLYYDGGYPRRAVGCAAELL</sequence>
<evidence type="ECO:0000313" key="2">
    <source>
        <dbReference type="EMBL" id="OAA40505.1"/>
    </source>
</evidence>
<keyword evidence="1" id="KW-0732">Signal</keyword>
<dbReference type="OrthoDB" id="2583188at2759"/>
<accession>A0A167BWT1</accession>
<name>A0A167BWT1_9HYPO</name>
<organism evidence="2 3">
    <name type="scientific">Beauveria brongniartii RCEF 3172</name>
    <dbReference type="NCBI Taxonomy" id="1081107"/>
    <lineage>
        <taxon>Eukaryota</taxon>
        <taxon>Fungi</taxon>
        <taxon>Dikarya</taxon>
        <taxon>Ascomycota</taxon>
        <taxon>Pezizomycotina</taxon>
        <taxon>Sordariomycetes</taxon>
        <taxon>Hypocreomycetidae</taxon>
        <taxon>Hypocreales</taxon>
        <taxon>Cordycipitaceae</taxon>
        <taxon>Beauveria</taxon>
        <taxon>Beauveria brongniartii</taxon>
    </lineage>
</organism>
<gene>
    <name evidence="2" type="ORF">BBO_06089</name>
</gene>
<proteinExistence type="predicted"/>
<comment type="caution">
    <text evidence="2">The sequence shown here is derived from an EMBL/GenBank/DDBJ whole genome shotgun (WGS) entry which is preliminary data.</text>
</comment>
<dbReference type="EMBL" id="AZHA01000019">
    <property type="protein sequence ID" value="OAA40505.1"/>
    <property type="molecule type" value="Genomic_DNA"/>
</dbReference>
<protein>
    <submittedName>
        <fullName evidence="2">Uncharacterized protein</fullName>
    </submittedName>
</protein>
<evidence type="ECO:0000256" key="1">
    <source>
        <dbReference type="SAM" id="SignalP"/>
    </source>
</evidence>
<evidence type="ECO:0000313" key="3">
    <source>
        <dbReference type="Proteomes" id="UP000076863"/>
    </source>
</evidence>
<dbReference type="AlphaFoldDB" id="A0A167BWT1"/>